<dbReference type="Proteomes" id="UP001595579">
    <property type="component" value="Unassembled WGS sequence"/>
</dbReference>
<accession>A0ABV7LKY8</accession>
<keyword evidence="2" id="KW-1185">Reference proteome</keyword>
<name>A0ABV7LKY8_9GAMM</name>
<organism evidence="1 2">
    <name type="scientific">Litchfieldella rifensis</name>
    <dbReference type="NCBI Taxonomy" id="762643"/>
    <lineage>
        <taxon>Bacteria</taxon>
        <taxon>Pseudomonadati</taxon>
        <taxon>Pseudomonadota</taxon>
        <taxon>Gammaproteobacteria</taxon>
        <taxon>Oceanospirillales</taxon>
        <taxon>Halomonadaceae</taxon>
        <taxon>Litchfieldella</taxon>
    </lineage>
</organism>
<comment type="caution">
    <text evidence="1">The sequence shown here is derived from an EMBL/GenBank/DDBJ whole genome shotgun (WGS) entry which is preliminary data.</text>
</comment>
<gene>
    <name evidence="1" type="ORF">ACFOEV_04420</name>
</gene>
<proteinExistence type="predicted"/>
<dbReference type="RefSeq" id="WP_386771923.1">
    <property type="nucleotide sequence ID" value="NZ_JBHRUG010000009.1"/>
</dbReference>
<protein>
    <recommendedName>
        <fullName evidence="3">Transcriptional regulator</fullName>
    </recommendedName>
</protein>
<dbReference type="InterPro" id="IPR010982">
    <property type="entry name" value="Lambda_DNA-bd_dom_sf"/>
</dbReference>
<dbReference type="EMBL" id="JBHRUG010000009">
    <property type="protein sequence ID" value="MFC3282851.1"/>
    <property type="molecule type" value="Genomic_DNA"/>
</dbReference>
<evidence type="ECO:0000313" key="2">
    <source>
        <dbReference type="Proteomes" id="UP001595579"/>
    </source>
</evidence>
<evidence type="ECO:0000313" key="1">
    <source>
        <dbReference type="EMBL" id="MFC3282851.1"/>
    </source>
</evidence>
<sequence length="94" mass="10412">MASDLAKRIRLIREAETSGRAEFSQLIGISKKTIEGMEQTGRTPKGELLEAVCNTWPKYTLWLMTGQVNEEAGQISPEIEKARKAFKPTGTATD</sequence>
<evidence type="ECO:0008006" key="3">
    <source>
        <dbReference type="Google" id="ProtNLM"/>
    </source>
</evidence>
<dbReference type="SUPFAM" id="SSF47413">
    <property type="entry name" value="lambda repressor-like DNA-binding domains"/>
    <property type="match status" value="1"/>
</dbReference>
<reference evidence="2" key="1">
    <citation type="journal article" date="2019" name="Int. J. Syst. Evol. Microbiol.">
        <title>The Global Catalogue of Microorganisms (GCM) 10K type strain sequencing project: providing services to taxonomists for standard genome sequencing and annotation.</title>
        <authorList>
            <consortium name="The Broad Institute Genomics Platform"/>
            <consortium name="The Broad Institute Genome Sequencing Center for Infectious Disease"/>
            <person name="Wu L."/>
            <person name="Ma J."/>
        </authorList>
    </citation>
    <scope>NUCLEOTIDE SEQUENCE [LARGE SCALE GENOMIC DNA]</scope>
    <source>
        <strain evidence="2">CECT 7698</strain>
    </source>
</reference>
<dbReference type="Gene3D" id="1.10.260.40">
    <property type="entry name" value="lambda repressor-like DNA-binding domains"/>
    <property type="match status" value="1"/>
</dbReference>